<sequence>MKTEQTLPTELVTANSEQLSVLKSNFPQCFDRQGKFILSKLQEILQADGVDVSRESYNLNWLGKSYARVLANEPIRMNRTGFVGESIF</sequence>
<evidence type="ECO:0000313" key="1">
    <source>
        <dbReference type="EMBL" id="MDH0970082.1"/>
    </source>
</evidence>
<proteinExistence type="predicted"/>
<name>A0AA42SQ39_ACIJO</name>
<reference evidence="1" key="1">
    <citation type="submission" date="2022-09" db="EMBL/GenBank/DDBJ databases">
        <title>Intensive care unit water sources are persistently colonized with multi-drug resistant bacteria and are the site of extensive horizontal gene transfer of antibiotic resistance genes.</title>
        <authorList>
            <person name="Diorio-Toth L."/>
        </authorList>
    </citation>
    <scope>NUCLEOTIDE SEQUENCE</scope>
    <source>
        <strain evidence="1">GD03920</strain>
    </source>
</reference>
<dbReference type="AlphaFoldDB" id="A0AA42SQ39"/>
<organism evidence="1 2">
    <name type="scientific">Acinetobacter johnsonii</name>
    <dbReference type="NCBI Taxonomy" id="40214"/>
    <lineage>
        <taxon>Bacteria</taxon>
        <taxon>Pseudomonadati</taxon>
        <taxon>Pseudomonadota</taxon>
        <taxon>Gammaproteobacteria</taxon>
        <taxon>Moraxellales</taxon>
        <taxon>Moraxellaceae</taxon>
        <taxon>Acinetobacter</taxon>
    </lineage>
</organism>
<accession>A0AA42SQ39</accession>
<evidence type="ECO:0000313" key="2">
    <source>
        <dbReference type="Proteomes" id="UP001159915"/>
    </source>
</evidence>
<dbReference type="EMBL" id="JAOCBE010000001">
    <property type="protein sequence ID" value="MDH0970082.1"/>
    <property type="molecule type" value="Genomic_DNA"/>
</dbReference>
<gene>
    <name evidence="1" type="ORF">N5C10_12775</name>
</gene>
<dbReference type="RefSeq" id="WP_228740188.1">
    <property type="nucleotide sequence ID" value="NZ_CP068187.1"/>
</dbReference>
<comment type="caution">
    <text evidence="1">The sequence shown here is derived from an EMBL/GenBank/DDBJ whole genome shotgun (WGS) entry which is preliminary data.</text>
</comment>
<protein>
    <submittedName>
        <fullName evidence="1">Uncharacterized protein</fullName>
    </submittedName>
</protein>
<dbReference type="Proteomes" id="UP001159915">
    <property type="component" value="Unassembled WGS sequence"/>
</dbReference>